<dbReference type="Proteomes" id="UP000014500">
    <property type="component" value="Unassembled WGS sequence"/>
</dbReference>
<accession>T1JKE9</accession>
<dbReference type="GO" id="GO:0050821">
    <property type="term" value="P:protein stabilization"/>
    <property type="evidence" value="ECO:0007669"/>
    <property type="project" value="TreeGrafter"/>
</dbReference>
<dbReference type="AlphaFoldDB" id="T1JKE9"/>
<dbReference type="PANTHER" id="PTHR12334:SF6">
    <property type="entry name" value="BAG FAMILY MOLECULAR CHAPERONE REGULATOR 2"/>
    <property type="match status" value="1"/>
</dbReference>
<dbReference type="GO" id="GO:0051087">
    <property type="term" value="F:protein-folding chaperone binding"/>
    <property type="evidence" value="ECO:0007669"/>
    <property type="project" value="InterPro"/>
</dbReference>
<dbReference type="PANTHER" id="PTHR12334">
    <property type="entry name" value="BAG FAMILY MOLECULAR CHAPERONE REGULATOR 2"/>
    <property type="match status" value="1"/>
</dbReference>
<keyword evidence="2" id="KW-1185">Reference proteome</keyword>
<evidence type="ECO:0000313" key="1">
    <source>
        <dbReference type="EnsemblMetazoa" id="SMAR014329-PA"/>
    </source>
</evidence>
<reference evidence="1" key="2">
    <citation type="submission" date="2015-02" db="UniProtKB">
        <authorList>
            <consortium name="EnsemblMetazoa"/>
        </authorList>
    </citation>
    <scope>IDENTIFICATION</scope>
</reference>
<name>T1JKE9_STRMM</name>
<organism evidence="1 2">
    <name type="scientific">Strigamia maritima</name>
    <name type="common">European centipede</name>
    <name type="synonym">Geophilus maritimus</name>
    <dbReference type="NCBI Taxonomy" id="126957"/>
    <lineage>
        <taxon>Eukaryota</taxon>
        <taxon>Metazoa</taxon>
        <taxon>Ecdysozoa</taxon>
        <taxon>Arthropoda</taxon>
        <taxon>Myriapoda</taxon>
        <taxon>Chilopoda</taxon>
        <taxon>Pleurostigmophora</taxon>
        <taxon>Geophilomorpha</taxon>
        <taxon>Linotaeniidae</taxon>
        <taxon>Strigamia</taxon>
    </lineage>
</organism>
<sequence length="187" mass="21374">MADKSDPNHDNLFGRSDSMAKVSKRLVEMLDHVEHRVQFLREHAAAMVQERDCLLAMILSIQENQDLYLISAGEKEEIEITAERLLSRCLAVEIRVTTPRNEQQNVALLQINGFIDDLVSATRTDWELSERKCQMYLNSCLSDCKGPTDQKFQVCLIECTADDQKKIRKRLESLLKTIQHMSANPPG</sequence>
<dbReference type="STRING" id="126957.T1JKE9"/>
<evidence type="ECO:0000313" key="2">
    <source>
        <dbReference type="Proteomes" id="UP000014500"/>
    </source>
</evidence>
<dbReference type="PhylomeDB" id="T1JKE9"/>
<protein>
    <recommendedName>
        <fullName evidence="3">BAG domain-containing protein</fullName>
    </recommendedName>
</protein>
<dbReference type="EMBL" id="JH431606">
    <property type="status" value="NOT_ANNOTATED_CDS"/>
    <property type="molecule type" value="Genomic_DNA"/>
</dbReference>
<reference evidence="2" key="1">
    <citation type="submission" date="2011-05" db="EMBL/GenBank/DDBJ databases">
        <authorList>
            <person name="Richards S.R."/>
            <person name="Qu J."/>
            <person name="Jiang H."/>
            <person name="Jhangiani S.N."/>
            <person name="Agravi P."/>
            <person name="Goodspeed R."/>
            <person name="Gross S."/>
            <person name="Mandapat C."/>
            <person name="Jackson L."/>
            <person name="Mathew T."/>
            <person name="Pu L."/>
            <person name="Thornton R."/>
            <person name="Saada N."/>
            <person name="Wilczek-Boney K.B."/>
            <person name="Lee S."/>
            <person name="Kovar C."/>
            <person name="Wu Y."/>
            <person name="Scherer S.E."/>
            <person name="Worley K.C."/>
            <person name="Muzny D.M."/>
            <person name="Gibbs R."/>
        </authorList>
    </citation>
    <scope>NUCLEOTIDE SEQUENCE</scope>
    <source>
        <strain evidence="2">Brora</strain>
    </source>
</reference>
<dbReference type="HOGENOM" id="CLU_072417_2_0_1"/>
<dbReference type="OMA" id="LHATKMI"/>
<dbReference type="InterPro" id="IPR037689">
    <property type="entry name" value="BAG2"/>
</dbReference>
<dbReference type="Gene3D" id="1.20.58.890">
    <property type="match status" value="1"/>
</dbReference>
<evidence type="ECO:0008006" key="3">
    <source>
        <dbReference type="Google" id="ProtNLM"/>
    </source>
</evidence>
<proteinExistence type="predicted"/>
<dbReference type="EnsemblMetazoa" id="SMAR014329-RA">
    <property type="protein sequence ID" value="SMAR014329-PA"/>
    <property type="gene ID" value="SMAR014329"/>
</dbReference>
<dbReference type="GO" id="GO:0000774">
    <property type="term" value="F:adenyl-nucleotide exchange factor activity"/>
    <property type="evidence" value="ECO:0007669"/>
    <property type="project" value="InterPro"/>
</dbReference>
<dbReference type="eggNOG" id="KOG3633">
    <property type="taxonomic scope" value="Eukaryota"/>
</dbReference>